<dbReference type="GO" id="GO:0005829">
    <property type="term" value="C:cytosol"/>
    <property type="evidence" value="ECO:0007669"/>
    <property type="project" value="TreeGrafter"/>
</dbReference>
<feature type="compositionally biased region" description="Basic and acidic residues" evidence="1">
    <location>
        <begin position="116"/>
        <end position="135"/>
    </location>
</feature>
<evidence type="ECO:0000259" key="3">
    <source>
        <dbReference type="PROSITE" id="PS51399"/>
    </source>
</evidence>
<accession>A0A3F2Y519</accession>
<sequence length="373" mass="42121">MSEDLLKQFEDVTSASHDIAEQYLARNGNDMAEALNDYYRDTEGRKPTPAAEPKEKSDRKFRSMAEIRDAEERPMDDDDDEKNFFTGGEKSGLQVENPDNQGDDDKEKSPMNLVEDLLKKAEREAGQPDTREPIKQPKAPKFKGAGYKLGSVEDKIESSKIEDPNAVNRPQIPEKVTRKITFWKEGFQVDEGKLYRYDDPANSQYLDELNQGRAPLGLLNVQMFQDVDVQVVKKLDESFKPPKRKAGGFIGEGRRLGSPIPGEPIVVGGLDSQKEQQQEKEEEQEEKQEEKKEEEGSGDARIQIRLAHGERIVHGFNSSDTVSAIFDFVADKTEDTRPWTLATTFPMKLLDTMKDQTIAESGLANSVVVQRHK</sequence>
<feature type="compositionally biased region" description="Basic and acidic residues" evidence="1">
    <location>
        <begin position="38"/>
        <end position="73"/>
    </location>
</feature>
<dbReference type="PANTHER" id="PTHR23333:SF20">
    <property type="entry name" value="NSFL1 COFACTOR P47"/>
    <property type="match status" value="1"/>
</dbReference>
<keyword evidence="5" id="KW-1185">Reference proteome</keyword>
<dbReference type="AlphaFoldDB" id="A0A3F2Y519"/>
<dbReference type="PROSITE" id="PS50033">
    <property type="entry name" value="UBX"/>
    <property type="match status" value="1"/>
</dbReference>
<dbReference type="GO" id="GO:0000045">
    <property type="term" value="P:autophagosome assembly"/>
    <property type="evidence" value="ECO:0007669"/>
    <property type="project" value="TreeGrafter"/>
</dbReference>
<dbReference type="InterPro" id="IPR029071">
    <property type="entry name" value="Ubiquitin-like_domsf"/>
</dbReference>
<dbReference type="FunFam" id="3.30.420.210:FF:000002">
    <property type="entry name" value="UBX domain-containing protein 1"/>
    <property type="match status" value="1"/>
</dbReference>
<dbReference type="Pfam" id="PF14555">
    <property type="entry name" value="UBA_4"/>
    <property type="match status" value="1"/>
</dbReference>
<evidence type="ECO:0000313" key="4">
    <source>
        <dbReference type="EMBL" id="VUG18923.1"/>
    </source>
</evidence>
<dbReference type="GO" id="GO:0031468">
    <property type="term" value="P:nuclear membrane reassembly"/>
    <property type="evidence" value="ECO:0007669"/>
    <property type="project" value="TreeGrafter"/>
</dbReference>
<dbReference type="Pfam" id="PF08059">
    <property type="entry name" value="SEP"/>
    <property type="match status" value="1"/>
</dbReference>
<dbReference type="SUPFAM" id="SSF102848">
    <property type="entry name" value="NSFL1 (p97 ATPase) cofactor p47, SEP domain"/>
    <property type="match status" value="1"/>
</dbReference>
<dbReference type="STRING" id="5007.A0A3F2Y519"/>
<evidence type="ECO:0000313" key="5">
    <source>
        <dbReference type="Proteomes" id="UP000478008"/>
    </source>
</evidence>
<name>A0A3F2Y519_DEKBR</name>
<organism evidence="4 5">
    <name type="scientific">Dekkera bruxellensis</name>
    <name type="common">Brettanomyces custersii</name>
    <dbReference type="NCBI Taxonomy" id="5007"/>
    <lineage>
        <taxon>Eukaryota</taxon>
        <taxon>Fungi</taxon>
        <taxon>Dikarya</taxon>
        <taxon>Ascomycota</taxon>
        <taxon>Saccharomycotina</taxon>
        <taxon>Pichiomycetes</taxon>
        <taxon>Pichiales</taxon>
        <taxon>Pichiaceae</taxon>
        <taxon>Brettanomyces</taxon>
    </lineage>
</organism>
<dbReference type="GO" id="GO:0005634">
    <property type="term" value="C:nucleus"/>
    <property type="evidence" value="ECO:0007669"/>
    <property type="project" value="TreeGrafter"/>
</dbReference>
<dbReference type="Gene3D" id="1.10.8.10">
    <property type="entry name" value="DNA helicase RuvA subunit, C-terminal domain"/>
    <property type="match status" value="1"/>
</dbReference>
<dbReference type="InterPro" id="IPR012989">
    <property type="entry name" value="SEP_domain"/>
</dbReference>
<feature type="domain" description="SEP" evidence="3">
    <location>
        <begin position="175"/>
        <end position="240"/>
    </location>
</feature>
<feature type="region of interest" description="Disordered" evidence="1">
    <location>
        <begin position="35"/>
        <end position="147"/>
    </location>
</feature>
<dbReference type="Proteomes" id="UP000478008">
    <property type="component" value="Unassembled WGS sequence"/>
</dbReference>
<dbReference type="CDD" id="cd01770">
    <property type="entry name" value="UBX_UBXN2"/>
    <property type="match status" value="1"/>
</dbReference>
<dbReference type="InterPro" id="IPR001012">
    <property type="entry name" value="UBX_dom"/>
</dbReference>
<dbReference type="PANTHER" id="PTHR23333">
    <property type="entry name" value="UBX DOMAIN CONTAINING PROTEIN"/>
    <property type="match status" value="1"/>
</dbReference>
<feature type="domain" description="UBX" evidence="2">
    <location>
        <begin position="295"/>
        <end position="371"/>
    </location>
</feature>
<proteinExistence type="predicted"/>
<dbReference type="Gene3D" id="3.30.420.210">
    <property type="entry name" value="SEP domain"/>
    <property type="match status" value="1"/>
</dbReference>
<dbReference type="SUPFAM" id="SSF54236">
    <property type="entry name" value="Ubiquitin-like"/>
    <property type="match status" value="1"/>
</dbReference>
<dbReference type="EMBL" id="CABFWN010000004">
    <property type="protein sequence ID" value="VUG18923.1"/>
    <property type="molecule type" value="Genomic_DNA"/>
</dbReference>
<protein>
    <submittedName>
        <fullName evidence="4">DEBR0S4_05842g1_1</fullName>
    </submittedName>
</protein>
<dbReference type="InterPro" id="IPR036241">
    <property type="entry name" value="NSFL1C_SEP_dom_sf"/>
</dbReference>
<gene>
    <name evidence="4" type="primary">SHP1</name>
    <name evidence="4" type="ORF">DEBR0S4_05842G</name>
</gene>
<dbReference type="GO" id="GO:0043130">
    <property type="term" value="F:ubiquitin binding"/>
    <property type="evidence" value="ECO:0007669"/>
    <property type="project" value="TreeGrafter"/>
</dbReference>
<dbReference type="PROSITE" id="PS51399">
    <property type="entry name" value="SEP"/>
    <property type="match status" value="1"/>
</dbReference>
<dbReference type="GO" id="GO:0043161">
    <property type="term" value="P:proteasome-mediated ubiquitin-dependent protein catabolic process"/>
    <property type="evidence" value="ECO:0007669"/>
    <property type="project" value="TreeGrafter"/>
</dbReference>
<dbReference type="Pfam" id="PF00789">
    <property type="entry name" value="UBX"/>
    <property type="match status" value="1"/>
</dbReference>
<dbReference type="Gene3D" id="3.10.20.90">
    <property type="entry name" value="Phosphatidylinositol 3-kinase Catalytic Subunit, Chain A, domain 1"/>
    <property type="match status" value="1"/>
</dbReference>
<dbReference type="GO" id="GO:0007030">
    <property type="term" value="P:Golgi organization"/>
    <property type="evidence" value="ECO:0007669"/>
    <property type="project" value="TreeGrafter"/>
</dbReference>
<dbReference type="SMART" id="SM00166">
    <property type="entry name" value="UBX"/>
    <property type="match status" value="1"/>
</dbReference>
<evidence type="ECO:0000256" key="1">
    <source>
        <dbReference type="SAM" id="MobiDB-lite"/>
    </source>
</evidence>
<reference evidence="4 5" key="1">
    <citation type="submission" date="2019-07" db="EMBL/GenBank/DDBJ databases">
        <authorList>
            <person name="Friedrich A."/>
            <person name="Schacherer J."/>
        </authorList>
    </citation>
    <scope>NUCLEOTIDE SEQUENCE [LARGE SCALE GENOMIC DNA]</scope>
</reference>
<dbReference type="SMART" id="SM00553">
    <property type="entry name" value="SEP"/>
    <property type="match status" value="1"/>
</dbReference>
<dbReference type="GO" id="GO:0061025">
    <property type="term" value="P:membrane fusion"/>
    <property type="evidence" value="ECO:0007669"/>
    <property type="project" value="TreeGrafter"/>
</dbReference>
<feature type="region of interest" description="Disordered" evidence="1">
    <location>
        <begin position="243"/>
        <end position="300"/>
    </location>
</feature>
<evidence type="ECO:0000259" key="2">
    <source>
        <dbReference type="PROSITE" id="PS50033"/>
    </source>
</evidence>